<keyword evidence="3 6" id="KW-0378">Hydrolase</keyword>
<evidence type="ECO:0000259" key="7">
    <source>
        <dbReference type="PROSITE" id="PS51864"/>
    </source>
</evidence>
<dbReference type="AlphaFoldDB" id="A0ABD2IPH5"/>
<dbReference type="GO" id="GO:0004222">
    <property type="term" value="F:metalloendopeptidase activity"/>
    <property type="evidence" value="ECO:0007669"/>
    <property type="project" value="UniProtKB-UniRule"/>
</dbReference>
<sequence length="90" mass="9961">MIGATSGACGWSAVGRVGGWQYLRLGLSNQFCIDNLNMSVVAVHELMHALGFRHEQSRNDTLNYIILRKNEWTHAKAMRTSAKTGAICPK</sequence>
<dbReference type="EMBL" id="JBICCN010000257">
    <property type="protein sequence ID" value="KAL3081945.1"/>
    <property type="molecule type" value="Genomic_DNA"/>
</dbReference>
<comment type="cofactor">
    <cofactor evidence="6">
        <name>Zn(2+)</name>
        <dbReference type="ChEBI" id="CHEBI:29105"/>
    </cofactor>
    <text evidence="6">Binds 1 zinc ion per subunit.</text>
</comment>
<comment type="caution">
    <text evidence="8">The sequence shown here is derived from an EMBL/GenBank/DDBJ whole genome shotgun (WGS) entry which is preliminary data.</text>
</comment>
<dbReference type="PANTHER" id="PTHR10127">
    <property type="entry name" value="DISCOIDIN, CUB, EGF, LAMININ , AND ZINC METALLOPROTEASE DOMAIN CONTAINING"/>
    <property type="match status" value="1"/>
</dbReference>
<keyword evidence="4 6" id="KW-0862">Zinc</keyword>
<evidence type="ECO:0000313" key="8">
    <source>
        <dbReference type="EMBL" id="KAL3081944.1"/>
    </source>
</evidence>
<evidence type="ECO:0000256" key="2">
    <source>
        <dbReference type="ARBA" id="ARBA00022723"/>
    </source>
</evidence>
<feature type="binding site" evidence="6">
    <location>
        <position position="44"/>
    </location>
    <ligand>
        <name>Zn(2+)</name>
        <dbReference type="ChEBI" id="CHEBI:29105"/>
        <note>catalytic</note>
    </ligand>
</feature>
<evidence type="ECO:0000313" key="9">
    <source>
        <dbReference type="EMBL" id="KAL3081945.1"/>
    </source>
</evidence>
<gene>
    <name evidence="8" type="ORF">niasHS_011918</name>
    <name evidence="9" type="ORF">niasHS_011919</name>
</gene>
<dbReference type="PROSITE" id="PS51864">
    <property type="entry name" value="ASTACIN"/>
    <property type="match status" value="1"/>
</dbReference>
<feature type="binding site" evidence="6">
    <location>
        <position position="48"/>
    </location>
    <ligand>
        <name>Zn(2+)</name>
        <dbReference type="ChEBI" id="CHEBI:29105"/>
        <note>catalytic</note>
    </ligand>
</feature>
<dbReference type="EMBL" id="JBICCN010000257">
    <property type="protein sequence ID" value="KAL3081944.1"/>
    <property type="molecule type" value="Genomic_DNA"/>
</dbReference>
<evidence type="ECO:0000256" key="5">
    <source>
        <dbReference type="ARBA" id="ARBA00023049"/>
    </source>
</evidence>
<evidence type="ECO:0000256" key="1">
    <source>
        <dbReference type="ARBA" id="ARBA00022670"/>
    </source>
</evidence>
<evidence type="ECO:0000313" key="10">
    <source>
        <dbReference type="Proteomes" id="UP001620645"/>
    </source>
</evidence>
<comment type="caution">
    <text evidence="6">Lacks conserved residue(s) required for the propagation of feature annotation.</text>
</comment>
<dbReference type="Proteomes" id="UP001620645">
    <property type="component" value="Unassembled WGS sequence"/>
</dbReference>
<dbReference type="GO" id="GO:0006508">
    <property type="term" value="P:proteolysis"/>
    <property type="evidence" value="ECO:0007669"/>
    <property type="project" value="UniProtKB-KW"/>
</dbReference>
<dbReference type="SUPFAM" id="SSF55486">
    <property type="entry name" value="Metalloproteases ('zincins'), catalytic domain"/>
    <property type="match status" value="1"/>
</dbReference>
<dbReference type="Gene3D" id="3.40.390.10">
    <property type="entry name" value="Collagenase (Catalytic Domain)"/>
    <property type="match status" value="1"/>
</dbReference>
<evidence type="ECO:0000256" key="3">
    <source>
        <dbReference type="ARBA" id="ARBA00022801"/>
    </source>
</evidence>
<keyword evidence="1 6" id="KW-0645">Protease</keyword>
<evidence type="ECO:0000256" key="4">
    <source>
        <dbReference type="ARBA" id="ARBA00022833"/>
    </source>
</evidence>
<keyword evidence="2 6" id="KW-0479">Metal-binding</keyword>
<dbReference type="Pfam" id="PF01400">
    <property type="entry name" value="Astacin"/>
    <property type="match status" value="1"/>
</dbReference>
<protein>
    <recommendedName>
        <fullName evidence="7">Peptidase M12A domain-containing protein</fullName>
    </recommendedName>
</protein>
<dbReference type="InterPro" id="IPR024079">
    <property type="entry name" value="MetalloPept_cat_dom_sf"/>
</dbReference>
<feature type="binding site" evidence="6">
    <location>
        <position position="54"/>
    </location>
    <ligand>
        <name>Zn(2+)</name>
        <dbReference type="ChEBI" id="CHEBI:29105"/>
        <note>catalytic</note>
    </ligand>
</feature>
<keyword evidence="10" id="KW-1185">Reference proteome</keyword>
<reference evidence="8 10" key="1">
    <citation type="submission" date="2024-10" db="EMBL/GenBank/DDBJ databases">
        <authorList>
            <person name="Kim D."/>
        </authorList>
    </citation>
    <scope>NUCLEOTIDE SEQUENCE [LARGE SCALE GENOMIC DNA]</scope>
    <source>
        <strain evidence="8">Taebaek</strain>
    </source>
</reference>
<accession>A0ABD2IPH5</accession>
<organism evidence="8 10">
    <name type="scientific">Heterodera schachtii</name>
    <name type="common">Sugarbeet cyst nematode worm</name>
    <name type="synonym">Tylenchus schachtii</name>
    <dbReference type="NCBI Taxonomy" id="97005"/>
    <lineage>
        <taxon>Eukaryota</taxon>
        <taxon>Metazoa</taxon>
        <taxon>Ecdysozoa</taxon>
        <taxon>Nematoda</taxon>
        <taxon>Chromadorea</taxon>
        <taxon>Rhabditida</taxon>
        <taxon>Tylenchina</taxon>
        <taxon>Tylenchomorpha</taxon>
        <taxon>Tylenchoidea</taxon>
        <taxon>Heteroderidae</taxon>
        <taxon>Heteroderinae</taxon>
        <taxon>Heterodera</taxon>
    </lineage>
</organism>
<dbReference type="GO" id="GO:0008270">
    <property type="term" value="F:zinc ion binding"/>
    <property type="evidence" value="ECO:0007669"/>
    <property type="project" value="UniProtKB-UniRule"/>
</dbReference>
<dbReference type="PANTHER" id="PTHR10127:SF780">
    <property type="entry name" value="METALLOENDOPEPTIDASE"/>
    <property type="match status" value="1"/>
</dbReference>
<feature type="active site" evidence="6">
    <location>
        <position position="45"/>
    </location>
</feature>
<evidence type="ECO:0000256" key="6">
    <source>
        <dbReference type="PROSITE-ProRule" id="PRU01211"/>
    </source>
</evidence>
<dbReference type="InterPro" id="IPR001506">
    <property type="entry name" value="Peptidase_M12A"/>
</dbReference>
<feature type="domain" description="Peptidase M12A" evidence="7">
    <location>
        <begin position="1"/>
        <end position="90"/>
    </location>
</feature>
<proteinExistence type="predicted"/>
<name>A0ABD2IPH5_HETSC</name>
<keyword evidence="5 6" id="KW-0482">Metalloprotease</keyword>